<evidence type="ECO:0000256" key="1">
    <source>
        <dbReference type="SAM" id="Phobius"/>
    </source>
</evidence>
<reference evidence="2" key="1">
    <citation type="submission" date="2009-07" db="EMBL/GenBank/DDBJ databases">
        <authorList>
            <consortium name="US DOE Joint Genome Institute (JGI-PGF)"/>
            <person name="Lucas S."/>
            <person name="Copeland A."/>
            <person name="Lapidus A."/>
            <person name="Glavina del Rio T."/>
            <person name="Tice H."/>
            <person name="Bruce D."/>
            <person name="Goodwin L."/>
            <person name="Pitluck S."/>
            <person name="Larimer F."/>
            <person name="Land M.L."/>
            <person name="Mouttaki H."/>
            <person name="He Z."/>
            <person name="Zhou J."/>
            <person name="Hemme C.L."/>
        </authorList>
    </citation>
    <scope>NUCLEOTIDE SEQUENCE [LARGE SCALE GENOMIC DNA]</scope>
    <source>
        <strain evidence="2">DSM 2782</strain>
    </source>
</reference>
<comment type="caution">
    <text evidence="2">The sequence shown here is derived from an EMBL/GenBank/DDBJ whole genome shotgun (WGS) entry which is preliminary data.</text>
</comment>
<evidence type="ECO:0000313" key="3">
    <source>
        <dbReference type="Proteomes" id="UP000003860"/>
    </source>
</evidence>
<gene>
    <name evidence="2" type="ORF">Cpap_2268</name>
</gene>
<feature type="transmembrane region" description="Helical" evidence="1">
    <location>
        <begin position="6"/>
        <end position="30"/>
    </location>
</feature>
<dbReference type="PROSITE" id="PS51257">
    <property type="entry name" value="PROKAR_LIPOPROTEIN"/>
    <property type="match status" value="1"/>
</dbReference>
<sequence length="59" mass="6724">MYKIPLISSVMLFFLGCITLGGAMICSKILPQIFKIYLMTHPVNYSEGMLQVNLTDVYY</sequence>
<keyword evidence="1" id="KW-1133">Transmembrane helix</keyword>
<organism evidence="2 3">
    <name type="scientific">Ruminiclostridium papyrosolvens DSM 2782</name>
    <dbReference type="NCBI Taxonomy" id="588581"/>
    <lineage>
        <taxon>Bacteria</taxon>
        <taxon>Bacillati</taxon>
        <taxon>Bacillota</taxon>
        <taxon>Clostridia</taxon>
        <taxon>Eubacteriales</taxon>
        <taxon>Oscillospiraceae</taxon>
        <taxon>Ruminiclostridium</taxon>
    </lineage>
</organism>
<keyword evidence="1" id="KW-0472">Membrane</keyword>
<proteinExistence type="predicted"/>
<accession>F1TCZ8</accession>
<dbReference type="AlphaFoldDB" id="F1TCZ8"/>
<keyword evidence="1" id="KW-0812">Transmembrane</keyword>
<dbReference type="RefSeq" id="WP_004619250.1">
    <property type="nucleotide sequence ID" value="NZ_ACXX02000006.1"/>
</dbReference>
<dbReference type="STRING" id="588581.Cpap_2268"/>
<protein>
    <submittedName>
        <fullName evidence="2">Uncharacterized protein</fullName>
    </submittedName>
</protein>
<keyword evidence="3" id="KW-1185">Reference proteome</keyword>
<reference evidence="2" key="2">
    <citation type="submission" date="2011-01" db="EMBL/GenBank/DDBJ databases">
        <title>The Non-contiguous Finished genome of Clostridium papyrosolvens.</title>
        <authorList>
            <person name="Lucas S."/>
            <person name="Copeland A."/>
            <person name="Lapidus A."/>
            <person name="Cheng J.-F."/>
            <person name="Goodwin L."/>
            <person name="Pitluck S."/>
            <person name="Misra M."/>
            <person name="Chertkov O."/>
            <person name="Detter J.C."/>
            <person name="Han C."/>
            <person name="Tapia R."/>
            <person name="Land M."/>
            <person name="Hauser L."/>
            <person name="Kyrpides N."/>
            <person name="Ivanova N."/>
            <person name="Pagani I."/>
            <person name="Mouttaki H."/>
            <person name="He Z."/>
            <person name="Zhou J."/>
            <person name="Hemme C.L."/>
            <person name="Woyke T."/>
        </authorList>
    </citation>
    <scope>NUCLEOTIDE SEQUENCE [LARGE SCALE GENOMIC DNA]</scope>
    <source>
        <strain evidence="2">DSM 2782</strain>
    </source>
</reference>
<name>F1TCZ8_9FIRM</name>
<dbReference type="Proteomes" id="UP000003860">
    <property type="component" value="Unassembled WGS sequence"/>
</dbReference>
<evidence type="ECO:0000313" key="2">
    <source>
        <dbReference type="EMBL" id="EGD47865.1"/>
    </source>
</evidence>
<dbReference type="EMBL" id="ACXX02000006">
    <property type="protein sequence ID" value="EGD47865.1"/>
    <property type="molecule type" value="Genomic_DNA"/>
</dbReference>